<organism evidence="5 6">
    <name type="scientific">Mycena maculata</name>
    <dbReference type="NCBI Taxonomy" id="230809"/>
    <lineage>
        <taxon>Eukaryota</taxon>
        <taxon>Fungi</taxon>
        <taxon>Dikarya</taxon>
        <taxon>Basidiomycota</taxon>
        <taxon>Agaricomycotina</taxon>
        <taxon>Agaricomycetes</taxon>
        <taxon>Agaricomycetidae</taxon>
        <taxon>Agaricales</taxon>
        <taxon>Marasmiineae</taxon>
        <taxon>Mycenaceae</taxon>
        <taxon>Mycena</taxon>
    </lineage>
</organism>
<proteinExistence type="predicted"/>
<evidence type="ECO:0000256" key="2">
    <source>
        <dbReference type="ARBA" id="ARBA00023242"/>
    </source>
</evidence>
<dbReference type="Pfam" id="PF00172">
    <property type="entry name" value="Zn_clus"/>
    <property type="match status" value="1"/>
</dbReference>
<evidence type="ECO:0000259" key="4">
    <source>
        <dbReference type="PROSITE" id="PS50048"/>
    </source>
</evidence>
<dbReference type="PANTHER" id="PTHR46910:SF38">
    <property type="entry name" value="ZN(2)-C6 FUNGAL-TYPE DOMAIN-CONTAINING PROTEIN"/>
    <property type="match status" value="1"/>
</dbReference>
<dbReference type="Pfam" id="PF04082">
    <property type="entry name" value="Fungal_trans"/>
    <property type="match status" value="1"/>
</dbReference>
<dbReference type="AlphaFoldDB" id="A0AAD7IZX8"/>
<evidence type="ECO:0000256" key="1">
    <source>
        <dbReference type="ARBA" id="ARBA00022723"/>
    </source>
</evidence>
<evidence type="ECO:0000313" key="5">
    <source>
        <dbReference type="EMBL" id="KAJ7754148.1"/>
    </source>
</evidence>
<dbReference type="InterPro" id="IPR007219">
    <property type="entry name" value="XnlR_reg_dom"/>
</dbReference>
<dbReference type="InterPro" id="IPR001138">
    <property type="entry name" value="Zn2Cys6_DnaBD"/>
</dbReference>
<dbReference type="EMBL" id="JARJLG010000068">
    <property type="protein sequence ID" value="KAJ7754148.1"/>
    <property type="molecule type" value="Genomic_DNA"/>
</dbReference>
<keyword evidence="6" id="KW-1185">Reference proteome</keyword>
<evidence type="ECO:0000313" key="6">
    <source>
        <dbReference type="Proteomes" id="UP001215280"/>
    </source>
</evidence>
<protein>
    <submittedName>
        <fullName evidence="5">Fungal-specific transcription factor domain-containing protein</fullName>
    </submittedName>
</protein>
<dbReference type="GO" id="GO:0000981">
    <property type="term" value="F:DNA-binding transcription factor activity, RNA polymerase II-specific"/>
    <property type="evidence" value="ECO:0007669"/>
    <property type="project" value="InterPro"/>
</dbReference>
<dbReference type="PANTHER" id="PTHR46910">
    <property type="entry name" value="TRANSCRIPTION FACTOR PDR1"/>
    <property type="match status" value="1"/>
</dbReference>
<dbReference type="Gene3D" id="4.10.240.10">
    <property type="entry name" value="Zn(2)-C6 fungal-type DNA-binding domain"/>
    <property type="match status" value="1"/>
</dbReference>
<accession>A0AAD7IZX8</accession>
<keyword evidence="2" id="KW-0539">Nucleus</keyword>
<gene>
    <name evidence="5" type="ORF">DFH07DRAFT_823215</name>
</gene>
<sequence length="717" mass="79564">MTSVGEEPARIVATKKRAQRACEMCRRRKRRCDGAERCNFCVKKNVTCTYNVEQPPAPAPKFLPMYTGVSYELNTAYMPAGTITAQAVPEKREPDPNPGLPIMINAIHGLNTHTPEAHPDDQALADIDTRFQTFSLNPGFHGKSSDAMLLKAAVDFKAGEKSSPRRRFPFDWPAPVPPAIKSWKDSNAFIAYRFPPEDLLVSLVSLYFDSVNNFLPLIHRPTFERSLSSHLHRTDIGFAQTLLLVCGLGARYAPGPRVSAGWEWFEQVRLYAEPRQTYPTLYDVQAYCLAATFLHCTSDPRLSWQVVGFGMRMAQDLGLHLHLIKSPGRALTLDQELANRATWMGLLSDAQVGAALGREISLTSDFTAADMHIPAICDDEYWSSQTDPPVFLTQPSDKPPVTAFFNSMLRLNRILGLTCRTLYATRRKRAHLGLEGGGWQAQVVCELDGALNTWFESVPAHLRWDPDALNEDDIFFDQSAALYCTYYHTRILIHRPFIHRPFVPVLRRGADPSHFQSLAICNTAARACSRVAEIQQRRRPNNPLWFSQTALFTSAVVLLLNIWGGFGAAANRVKDHADVRRCMTVLSAQQEQWPAAGAFLATLNQLVGVDQPREDSSRKGASGGSVSSSTDSRNESLPIMSPHTPEMSSHASPPHQEIASMPEDSDFTVYMDGDVHGCVDDQTLALWTQAPASFGVTDWETYLESFLVGNGGLGGVP</sequence>
<name>A0AAD7IZX8_9AGAR</name>
<dbReference type="GO" id="GO:0008270">
    <property type="term" value="F:zinc ion binding"/>
    <property type="evidence" value="ECO:0007669"/>
    <property type="project" value="InterPro"/>
</dbReference>
<feature type="region of interest" description="Disordered" evidence="3">
    <location>
        <begin position="612"/>
        <end position="660"/>
    </location>
</feature>
<dbReference type="Proteomes" id="UP001215280">
    <property type="component" value="Unassembled WGS sequence"/>
</dbReference>
<dbReference type="CDD" id="cd12148">
    <property type="entry name" value="fungal_TF_MHR"/>
    <property type="match status" value="1"/>
</dbReference>
<evidence type="ECO:0000256" key="3">
    <source>
        <dbReference type="SAM" id="MobiDB-lite"/>
    </source>
</evidence>
<dbReference type="SMART" id="SM00066">
    <property type="entry name" value="GAL4"/>
    <property type="match status" value="1"/>
</dbReference>
<dbReference type="PROSITE" id="PS50048">
    <property type="entry name" value="ZN2_CY6_FUNGAL_2"/>
    <property type="match status" value="1"/>
</dbReference>
<dbReference type="SUPFAM" id="SSF57701">
    <property type="entry name" value="Zn2/Cys6 DNA-binding domain"/>
    <property type="match status" value="1"/>
</dbReference>
<dbReference type="CDD" id="cd00067">
    <property type="entry name" value="GAL4"/>
    <property type="match status" value="1"/>
</dbReference>
<dbReference type="PROSITE" id="PS00463">
    <property type="entry name" value="ZN2_CY6_FUNGAL_1"/>
    <property type="match status" value="1"/>
</dbReference>
<comment type="caution">
    <text evidence="5">The sequence shown here is derived from an EMBL/GenBank/DDBJ whole genome shotgun (WGS) entry which is preliminary data.</text>
</comment>
<dbReference type="GO" id="GO:0003677">
    <property type="term" value="F:DNA binding"/>
    <property type="evidence" value="ECO:0007669"/>
    <property type="project" value="InterPro"/>
</dbReference>
<reference evidence="5" key="1">
    <citation type="submission" date="2023-03" db="EMBL/GenBank/DDBJ databases">
        <title>Massive genome expansion in bonnet fungi (Mycena s.s.) driven by repeated elements and novel gene families across ecological guilds.</title>
        <authorList>
            <consortium name="Lawrence Berkeley National Laboratory"/>
            <person name="Harder C.B."/>
            <person name="Miyauchi S."/>
            <person name="Viragh M."/>
            <person name="Kuo A."/>
            <person name="Thoen E."/>
            <person name="Andreopoulos B."/>
            <person name="Lu D."/>
            <person name="Skrede I."/>
            <person name="Drula E."/>
            <person name="Henrissat B."/>
            <person name="Morin E."/>
            <person name="Kohler A."/>
            <person name="Barry K."/>
            <person name="LaButti K."/>
            <person name="Morin E."/>
            <person name="Salamov A."/>
            <person name="Lipzen A."/>
            <person name="Mereny Z."/>
            <person name="Hegedus B."/>
            <person name="Baldrian P."/>
            <person name="Stursova M."/>
            <person name="Weitz H."/>
            <person name="Taylor A."/>
            <person name="Grigoriev I.V."/>
            <person name="Nagy L.G."/>
            <person name="Martin F."/>
            <person name="Kauserud H."/>
        </authorList>
    </citation>
    <scope>NUCLEOTIDE SEQUENCE</scope>
    <source>
        <strain evidence="5">CBHHK188m</strain>
    </source>
</reference>
<dbReference type="GO" id="GO:0006351">
    <property type="term" value="P:DNA-templated transcription"/>
    <property type="evidence" value="ECO:0007669"/>
    <property type="project" value="InterPro"/>
</dbReference>
<dbReference type="InterPro" id="IPR050987">
    <property type="entry name" value="AtrR-like"/>
</dbReference>
<dbReference type="InterPro" id="IPR036864">
    <property type="entry name" value="Zn2-C6_fun-type_DNA-bd_sf"/>
</dbReference>
<keyword evidence="1" id="KW-0479">Metal-binding</keyword>
<feature type="domain" description="Zn(2)-C6 fungal-type" evidence="4">
    <location>
        <begin position="21"/>
        <end position="50"/>
    </location>
</feature>